<dbReference type="RefSeq" id="WP_258816372.1">
    <property type="nucleotide sequence ID" value="NZ_JANUGW010000005.1"/>
</dbReference>
<feature type="transmembrane region" description="Helical" evidence="1">
    <location>
        <begin position="121"/>
        <end position="139"/>
    </location>
</feature>
<organism evidence="2 3">
    <name type="scientific">Massilia pinisoli</name>
    <dbReference type="NCBI Taxonomy" id="1772194"/>
    <lineage>
        <taxon>Bacteria</taxon>
        <taxon>Pseudomonadati</taxon>
        <taxon>Pseudomonadota</taxon>
        <taxon>Betaproteobacteria</taxon>
        <taxon>Burkholderiales</taxon>
        <taxon>Oxalobacteraceae</taxon>
        <taxon>Telluria group</taxon>
        <taxon>Massilia</taxon>
    </lineage>
</organism>
<keyword evidence="1" id="KW-0812">Transmembrane</keyword>
<keyword evidence="1" id="KW-1133">Transmembrane helix</keyword>
<keyword evidence="3" id="KW-1185">Reference proteome</keyword>
<keyword evidence="1" id="KW-0472">Membrane</keyword>
<protein>
    <recommendedName>
        <fullName evidence="4">Transmembrane protein</fullName>
    </recommendedName>
</protein>
<sequence length="334" mass="37384">MMIVPSFWAEARAQYRRKGKQITIRRFGWSDASMEDAQGNAQARVDEALARAISGETLPRRERKVPYNGGNGLPIREEVIARFDETVITRNSYGARCLNTPGVLFADIDFPDAPSPRMVRATALFLLAVDAGAMFLLAAPGQNRGMFWITGVIGALLILLLASPMANLIRRMMVWVAGGPETIARANVQRFMSKRSDWFVHVYRTPAGLRLLATHRLFDPREAEVAECFRELGTDPVYVAMCLNQHCFRARVSAKPWRIGIEDRLTPRPGVWPVSSERLPQRRAWLERYDRRAAGFAACQFIESIGSGVSAPAARAVQELHDQFCQARSNLPIA</sequence>
<name>A0ABT1ZPF2_9BURK</name>
<dbReference type="EMBL" id="JANUGW010000005">
    <property type="protein sequence ID" value="MCS0581796.1"/>
    <property type="molecule type" value="Genomic_DNA"/>
</dbReference>
<proteinExistence type="predicted"/>
<evidence type="ECO:0000256" key="1">
    <source>
        <dbReference type="SAM" id="Phobius"/>
    </source>
</evidence>
<comment type="caution">
    <text evidence="2">The sequence shown here is derived from an EMBL/GenBank/DDBJ whole genome shotgun (WGS) entry which is preliminary data.</text>
</comment>
<dbReference type="Proteomes" id="UP001204151">
    <property type="component" value="Unassembled WGS sequence"/>
</dbReference>
<evidence type="ECO:0000313" key="3">
    <source>
        <dbReference type="Proteomes" id="UP001204151"/>
    </source>
</evidence>
<reference evidence="2 3" key="1">
    <citation type="submission" date="2022-08" db="EMBL/GenBank/DDBJ databases">
        <title>Reclassification of Massilia species as members of the genera Telluria, Duganella, Pseudoduganella, Mokoshia gen. nov. and Zemynaea gen. nov. using orthogonal and non-orthogonal genome-based approaches.</title>
        <authorList>
            <person name="Bowman J.P."/>
        </authorList>
    </citation>
    <scope>NUCLEOTIDE SEQUENCE [LARGE SCALE GENOMIC DNA]</scope>
    <source>
        <strain evidence="2 3">JCM 31316</strain>
    </source>
</reference>
<accession>A0ABT1ZPF2</accession>
<feature type="transmembrane region" description="Helical" evidence="1">
    <location>
        <begin position="145"/>
        <end position="163"/>
    </location>
</feature>
<evidence type="ECO:0000313" key="2">
    <source>
        <dbReference type="EMBL" id="MCS0581796.1"/>
    </source>
</evidence>
<evidence type="ECO:0008006" key="4">
    <source>
        <dbReference type="Google" id="ProtNLM"/>
    </source>
</evidence>
<gene>
    <name evidence="2" type="ORF">NX784_09350</name>
</gene>